<evidence type="ECO:0008006" key="4">
    <source>
        <dbReference type="Google" id="ProtNLM"/>
    </source>
</evidence>
<gene>
    <name evidence="2" type="ORF">LZC94_15640</name>
</gene>
<name>A0ABZ2M825_9BACT</name>
<evidence type="ECO:0000256" key="1">
    <source>
        <dbReference type="SAM" id="Phobius"/>
    </source>
</evidence>
<keyword evidence="1" id="KW-0472">Membrane</keyword>
<dbReference type="SUPFAM" id="SSF53187">
    <property type="entry name" value="Zn-dependent exopeptidases"/>
    <property type="match status" value="1"/>
</dbReference>
<keyword evidence="3" id="KW-1185">Reference proteome</keyword>
<sequence>MRHGARHGLHAGGALASVAFIAWFVWLLSSCSDPGSNAPAGRTSNRSTAWDAPALRGDCERAVNPSSFASADELWALEEKLDSYGVRATGNAQHAAYVDWLESQLALLPGARLRSVSYPMVRWTQHALALEAGVDAAQLHPLAPSGAVPYARPTPPEGVQGALVYVPPGAAIADAHVAGKIVLRDVVPGSLPNAFFSAMAWWSYDPDGTIARNVGGTYERDWLSSPVPDIAAAAQSGAAGIVLMHGLPRSQVQDQYRPYEGVVWPVPALYVGADEAKPLKELAAAGGVARLGLSATVEPSSTRMLIATLPGVSDERIAIESHTDGVNALWDNGPLAMLAMARYFAQFDVRCRPRTLEFVFTTAHLHQHLVPPWRDGSAEPYAQELDRAYQDGRAAAVVVVEHLGARTYTAVPRRDGGPGRELVLTSEHETNAFFVTESPGLQGALFRAVLAHDLRQTSAMRGADVPSLHLPPHQSFGGEGNPYLLHLLPTVAFITAPWTLFTPGYGLAGIDKNLFYKQTLVFTDLIHGIGTLPRIAIAGAAPLQRAQRDLLCRSGADVSAMVRCAGTPSAP</sequence>
<dbReference type="RefSeq" id="WP_394828290.1">
    <property type="nucleotide sequence ID" value="NZ_CP089984.1"/>
</dbReference>
<protein>
    <recommendedName>
        <fullName evidence="4">PA domain-containing protein</fullName>
    </recommendedName>
</protein>
<organism evidence="2 3">
    <name type="scientific">Pendulispora albinea</name>
    <dbReference type="NCBI Taxonomy" id="2741071"/>
    <lineage>
        <taxon>Bacteria</taxon>
        <taxon>Pseudomonadati</taxon>
        <taxon>Myxococcota</taxon>
        <taxon>Myxococcia</taxon>
        <taxon>Myxococcales</taxon>
        <taxon>Sorangiineae</taxon>
        <taxon>Pendulisporaceae</taxon>
        <taxon>Pendulispora</taxon>
    </lineage>
</organism>
<evidence type="ECO:0000313" key="2">
    <source>
        <dbReference type="EMBL" id="WXB18658.1"/>
    </source>
</evidence>
<dbReference type="Proteomes" id="UP001370348">
    <property type="component" value="Chromosome"/>
</dbReference>
<keyword evidence="1" id="KW-0812">Transmembrane</keyword>
<evidence type="ECO:0000313" key="3">
    <source>
        <dbReference type="Proteomes" id="UP001370348"/>
    </source>
</evidence>
<reference evidence="2 3" key="1">
    <citation type="submission" date="2021-12" db="EMBL/GenBank/DDBJ databases">
        <title>Discovery of the Pendulisporaceae a myxobacterial family with distinct sporulation behavior and unique specialized metabolism.</title>
        <authorList>
            <person name="Garcia R."/>
            <person name="Popoff A."/>
            <person name="Bader C.D."/>
            <person name="Loehr J."/>
            <person name="Walesch S."/>
            <person name="Walt C."/>
            <person name="Boldt J."/>
            <person name="Bunk B."/>
            <person name="Haeckl F.J.F.P.J."/>
            <person name="Gunesch A.P."/>
            <person name="Birkelbach J."/>
            <person name="Nuebel U."/>
            <person name="Pietschmann T."/>
            <person name="Bach T."/>
            <person name="Mueller R."/>
        </authorList>
    </citation>
    <scope>NUCLEOTIDE SEQUENCE [LARGE SCALE GENOMIC DNA]</scope>
    <source>
        <strain evidence="2 3">MSr11954</strain>
    </source>
</reference>
<feature type="transmembrane region" description="Helical" evidence="1">
    <location>
        <begin position="12"/>
        <end position="29"/>
    </location>
</feature>
<dbReference type="Gene3D" id="3.40.630.10">
    <property type="entry name" value="Zn peptidases"/>
    <property type="match status" value="1"/>
</dbReference>
<keyword evidence="1" id="KW-1133">Transmembrane helix</keyword>
<accession>A0ABZ2M825</accession>
<dbReference type="EMBL" id="CP089984">
    <property type="protein sequence ID" value="WXB18658.1"/>
    <property type="molecule type" value="Genomic_DNA"/>
</dbReference>
<dbReference type="PROSITE" id="PS51257">
    <property type="entry name" value="PROKAR_LIPOPROTEIN"/>
    <property type="match status" value="1"/>
</dbReference>
<proteinExistence type="predicted"/>